<dbReference type="GO" id="GO:0016887">
    <property type="term" value="F:ATP hydrolysis activity"/>
    <property type="evidence" value="ECO:0007669"/>
    <property type="project" value="InterPro"/>
</dbReference>
<keyword evidence="2" id="KW-0067">ATP-binding</keyword>
<dbReference type="GO" id="GO:0005524">
    <property type="term" value="F:ATP binding"/>
    <property type="evidence" value="ECO:0007669"/>
    <property type="project" value="UniProtKB-KW"/>
</dbReference>
<sequence>GLYSANSGNIFVNNQEINQEQLRELYSAIFSDFYLFTKIYGIDYSSKEEEIKKYLKILRIDEKVQIQNGEFSTTKLSTGQRKRLALLISYLEDKSIYLFDEWAADQDPEFRHFFYTELLAE</sequence>
<dbReference type="Gene3D" id="3.40.50.300">
    <property type="entry name" value="P-loop containing nucleotide triphosphate hydrolases"/>
    <property type="match status" value="1"/>
</dbReference>
<dbReference type="InterPro" id="IPR027417">
    <property type="entry name" value="P-loop_NTPase"/>
</dbReference>
<gene>
    <name evidence="2" type="ORF">FC699_35030</name>
</gene>
<comment type="caution">
    <text evidence="2">The sequence shown here is derived from an EMBL/GenBank/DDBJ whole genome shotgun (WGS) entry which is preliminary data.</text>
</comment>
<dbReference type="InterPro" id="IPR003439">
    <property type="entry name" value="ABC_transporter-like_ATP-bd"/>
</dbReference>
<keyword evidence="2" id="KW-0547">Nucleotide-binding</keyword>
<dbReference type="EMBL" id="SZON01003406">
    <property type="protein sequence ID" value="TKI80347.1"/>
    <property type="molecule type" value="Genomic_DNA"/>
</dbReference>
<evidence type="ECO:0000313" key="3">
    <source>
        <dbReference type="Proteomes" id="UP000305222"/>
    </source>
</evidence>
<dbReference type="Pfam" id="PF00005">
    <property type="entry name" value="ABC_tran"/>
    <property type="match status" value="1"/>
</dbReference>
<accession>A0A4U2ZZ04</accession>
<reference evidence="2 3" key="1">
    <citation type="journal article" date="2019" name="Environ. Microbiol.">
        <title>An active ?-lactamase is a part of an orchestrated cell wall stress resistance network of Bacillus subtilis and related rhizosphere species.</title>
        <authorList>
            <person name="Bucher T."/>
            <person name="Keren-Paz A."/>
            <person name="Hausser J."/>
            <person name="Olender T."/>
            <person name="Cytryn E."/>
            <person name="Kolodkin-Gal I."/>
        </authorList>
    </citation>
    <scope>NUCLEOTIDE SEQUENCE [LARGE SCALE GENOMIC DNA]</scope>
    <source>
        <strain evidence="2 3">I5</strain>
    </source>
</reference>
<protein>
    <submittedName>
        <fullName evidence="2">ATP-binding cassette domain-containing protein</fullName>
    </submittedName>
</protein>
<name>A0A4U2ZZ04_9BACI</name>
<organism evidence="2 3">
    <name type="scientific">Bacillus wiedmannii</name>
    <dbReference type="NCBI Taxonomy" id="1890302"/>
    <lineage>
        <taxon>Bacteria</taxon>
        <taxon>Bacillati</taxon>
        <taxon>Bacillota</taxon>
        <taxon>Bacilli</taxon>
        <taxon>Bacillales</taxon>
        <taxon>Bacillaceae</taxon>
        <taxon>Bacillus</taxon>
        <taxon>Bacillus cereus group</taxon>
    </lineage>
</organism>
<evidence type="ECO:0000259" key="1">
    <source>
        <dbReference type="Pfam" id="PF00005"/>
    </source>
</evidence>
<feature type="non-terminal residue" evidence="2">
    <location>
        <position position="121"/>
    </location>
</feature>
<feature type="non-terminal residue" evidence="2">
    <location>
        <position position="1"/>
    </location>
</feature>
<dbReference type="Proteomes" id="UP000305222">
    <property type="component" value="Unassembled WGS sequence"/>
</dbReference>
<proteinExistence type="predicted"/>
<evidence type="ECO:0000313" key="2">
    <source>
        <dbReference type="EMBL" id="TKI80347.1"/>
    </source>
</evidence>
<feature type="domain" description="ABC transporter" evidence="1">
    <location>
        <begin position="1"/>
        <end position="103"/>
    </location>
</feature>
<dbReference type="AlphaFoldDB" id="A0A4U2ZZ04"/>
<dbReference type="SUPFAM" id="SSF52540">
    <property type="entry name" value="P-loop containing nucleoside triphosphate hydrolases"/>
    <property type="match status" value="1"/>
</dbReference>